<accession>A0A2P1NHA2</accession>
<reference evidence="2" key="1">
    <citation type="submission" date="2018-03" db="EMBL/GenBank/DDBJ databases">
        <title>Genome sequencing of Melaminivora sp. strain SC2-7.</title>
        <authorList>
            <person name="Kim S.-J."/>
            <person name="Heo J."/>
            <person name="Ahn J.-H."/>
            <person name="Kwon S.-W."/>
        </authorList>
    </citation>
    <scope>NUCLEOTIDE SEQUENCE [LARGE SCALE GENOMIC DNA]</scope>
    <source>
        <strain evidence="2">SC2-7</strain>
    </source>
</reference>
<dbReference type="EMBL" id="CP027792">
    <property type="protein sequence ID" value="AVP56412.1"/>
    <property type="molecule type" value="Genomic_DNA"/>
</dbReference>
<protein>
    <submittedName>
        <fullName evidence="1">Uncharacterized protein</fullName>
    </submittedName>
</protein>
<evidence type="ECO:0000313" key="2">
    <source>
        <dbReference type="Proteomes" id="UP000241829"/>
    </source>
</evidence>
<dbReference type="KEGG" id="melm:C7H73_01145"/>
<proteinExistence type="predicted"/>
<sequence>MPEGTDDAIPTPAHAPGTHAAHTFTLYAYRGRLCASNVRDKLIDLGTLAERSGSGWAFELDGEGSLGGSGHASAEQALAAAARSVTFLYLDGQFTAQRDLSDVPRPDLPHAPQVVVTLDPRGVASPVLAAD</sequence>
<dbReference type="AlphaFoldDB" id="A0A2P1NHA2"/>
<name>A0A2P1NHA2_9BURK</name>
<dbReference type="OrthoDB" id="6563456at2"/>
<dbReference type="Proteomes" id="UP000241829">
    <property type="component" value="Chromosome"/>
</dbReference>
<organism evidence="1 2">
    <name type="scientific">Pulveribacter suum</name>
    <dbReference type="NCBI Taxonomy" id="2116657"/>
    <lineage>
        <taxon>Bacteria</taxon>
        <taxon>Pseudomonadati</taxon>
        <taxon>Pseudomonadota</taxon>
        <taxon>Betaproteobacteria</taxon>
        <taxon>Burkholderiales</taxon>
        <taxon>Comamonadaceae</taxon>
        <taxon>Pulveribacter</taxon>
    </lineage>
</organism>
<gene>
    <name evidence="1" type="ORF">C7H73_01145</name>
</gene>
<keyword evidence="2" id="KW-1185">Reference proteome</keyword>
<evidence type="ECO:0000313" key="1">
    <source>
        <dbReference type="EMBL" id="AVP56412.1"/>
    </source>
</evidence>